<feature type="domain" description="Alpha/beta hydrolase fold-3" evidence="4">
    <location>
        <begin position="168"/>
        <end position="235"/>
    </location>
</feature>
<dbReference type="InterPro" id="IPR013094">
    <property type="entry name" value="AB_hydrolase_3"/>
</dbReference>
<dbReference type="PANTHER" id="PTHR48081">
    <property type="entry name" value="AB HYDROLASE SUPERFAMILY PROTEIN C4A8.06C"/>
    <property type="match status" value="1"/>
</dbReference>
<keyword evidence="3" id="KW-0732">Signal</keyword>
<dbReference type="Gene3D" id="3.40.50.1820">
    <property type="entry name" value="alpha/beta hydrolase"/>
    <property type="match status" value="1"/>
</dbReference>
<dbReference type="Proteomes" id="UP001595456">
    <property type="component" value="Unassembled WGS sequence"/>
</dbReference>
<evidence type="ECO:0000256" key="3">
    <source>
        <dbReference type="SAM" id="SignalP"/>
    </source>
</evidence>
<dbReference type="RefSeq" id="WP_336926895.1">
    <property type="nucleotide sequence ID" value="NZ_JBANRO010000010.1"/>
</dbReference>
<name>A0ABV7E6J4_9SPHN</name>
<dbReference type="PANTHER" id="PTHR48081:SF6">
    <property type="entry name" value="PEPTIDASE S9 PROLYL OLIGOPEPTIDASE CATALYTIC DOMAIN-CONTAINING PROTEIN"/>
    <property type="match status" value="1"/>
</dbReference>
<dbReference type="SUPFAM" id="SSF53474">
    <property type="entry name" value="alpha/beta-Hydrolases"/>
    <property type="match status" value="1"/>
</dbReference>
<evidence type="ECO:0000313" key="6">
    <source>
        <dbReference type="Proteomes" id="UP001595456"/>
    </source>
</evidence>
<dbReference type="InterPro" id="IPR029058">
    <property type="entry name" value="AB_hydrolase_fold"/>
</dbReference>
<dbReference type="GO" id="GO:0016787">
    <property type="term" value="F:hydrolase activity"/>
    <property type="evidence" value="ECO:0007669"/>
    <property type="project" value="UniProtKB-KW"/>
</dbReference>
<sequence>MRRLILSICAALAALAALPVLAHSERLPLYDGPAPGSEHWTQERVEIVNGERRQVYNTSQPVYELHLPRPERASGAALVMLPGGGLRVLGTGADLYDEIEALVAQGVAVMLLEYRTLQLTPDQIERASAPPPPRPEGASPARFPRMTIVNGNANPAQGNAAMDEVLRLATQDAQAALRLLHSNAAAWNIDPDRIGVMGTSAGGGVAFGALLDRDAPAEEQPDFLVSIYGPALQDVATWEGAPPLFLAVEAEHGAVTDGLIEAFRIWNDAYQSAELHIYQVPNFSMTVDLWGPRLFAWMREQGIIRAD</sequence>
<proteinExistence type="predicted"/>
<feature type="region of interest" description="Disordered" evidence="2">
    <location>
        <begin position="124"/>
        <end position="143"/>
    </location>
</feature>
<dbReference type="InterPro" id="IPR050300">
    <property type="entry name" value="GDXG_lipolytic_enzyme"/>
</dbReference>
<dbReference type="EMBL" id="JBHRST010000018">
    <property type="protein sequence ID" value="MFC3098318.1"/>
    <property type="molecule type" value="Genomic_DNA"/>
</dbReference>
<feature type="signal peptide" evidence="3">
    <location>
        <begin position="1"/>
        <end position="22"/>
    </location>
</feature>
<keyword evidence="6" id="KW-1185">Reference proteome</keyword>
<accession>A0ABV7E6J4</accession>
<evidence type="ECO:0000313" key="5">
    <source>
        <dbReference type="EMBL" id="MFC3098318.1"/>
    </source>
</evidence>
<protein>
    <submittedName>
        <fullName evidence="5">Alpha/beta hydrolase</fullName>
    </submittedName>
</protein>
<reference evidence="6" key="1">
    <citation type="journal article" date="2019" name="Int. J. Syst. Evol. Microbiol.">
        <title>The Global Catalogue of Microorganisms (GCM) 10K type strain sequencing project: providing services to taxonomists for standard genome sequencing and annotation.</title>
        <authorList>
            <consortium name="The Broad Institute Genomics Platform"/>
            <consortium name="The Broad Institute Genome Sequencing Center for Infectious Disease"/>
            <person name="Wu L."/>
            <person name="Ma J."/>
        </authorList>
    </citation>
    <scope>NUCLEOTIDE SEQUENCE [LARGE SCALE GENOMIC DNA]</scope>
    <source>
        <strain evidence="6">KCTC 52607</strain>
    </source>
</reference>
<evidence type="ECO:0000259" key="4">
    <source>
        <dbReference type="Pfam" id="PF07859"/>
    </source>
</evidence>
<evidence type="ECO:0000256" key="2">
    <source>
        <dbReference type="SAM" id="MobiDB-lite"/>
    </source>
</evidence>
<comment type="caution">
    <text evidence="5">The sequence shown here is derived from an EMBL/GenBank/DDBJ whole genome shotgun (WGS) entry which is preliminary data.</text>
</comment>
<gene>
    <name evidence="5" type="ORF">ACFODU_11000</name>
</gene>
<keyword evidence="1 5" id="KW-0378">Hydrolase</keyword>
<organism evidence="5 6">
    <name type="scientific">Alteraurantiacibacter palmitatis</name>
    <dbReference type="NCBI Taxonomy" id="2054628"/>
    <lineage>
        <taxon>Bacteria</taxon>
        <taxon>Pseudomonadati</taxon>
        <taxon>Pseudomonadota</taxon>
        <taxon>Alphaproteobacteria</taxon>
        <taxon>Sphingomonadales</taxon>
        <taxon>Erythrobacteraceae</taxon>
        <taxon>Alteraurantiacibacter</taxon>
    </lineage>
</organism>
<evidence type="ECO:0000256" key="1">
    <source>
        <dbReference type="ARBA" id="ARBA00022801"/>
    </source>
</evidence>
<dbReference type="Pfam" id="PF07859">
    <property type="entry name" value="Abhydrolase_3"/>
    <property type="match status" value="1"/>
</dbReference>
<feature type="chain" id="PRO_5047420375" evidence="3">
    <location>
        <begin position="23"/>
        <end position="307"/>
    </location>
</feature>